<sequence>MSFYPSVPHEINILVAHLRTPVLSFHRCTAPAKLPT</sequence>
<gene>
    <name evidence="1" type="ORF">BVRB_017510</name>
</gene>
<dbReference type="AlphaFoldDB" id="A0A0J7YM37"/>
<accession>A0A0J7YM37</accession>
<evidence type="ECO:0000313" key="2">
    <source>
        <dbReference type="Proteomes" id="UP000035740"/>
    </source>
</evidence>
<name>A0A0J7YM37_BETVV</name>
<protein>
    <submittedName>
        <fullName evidence="1">Uncharacterized protein</fullName>
    </submittedName>
</protein>
<dbReference type="Gramene" id="KMS64707">
    <property type="protein sequence ID" value="KMS64707"/>
    <property type="gene ID" value="BVRB_017510"/>
</dbReference>
<proteinExistence type="predicted"/>
<organism evidence="1 2">
    <name type="scientific">Beta vulgaris subsp. vulgaris</name>
    <name type="common">Beet</name>
    <dbReference type="NCBI Taxonomy" id="3555"/>
    <lineage>
        <taxon>Eukaryota</taxon>
        <taxon>Viridiplantae</taxon>
        <taxon>Streptophyta</taxon>
        <taxon>Embryophyta</taxon>
        <taxon>Tracheophyta</taxon>
        <taxon>Spermatophyta</taxon>
        <taxon>Magnoliopsida</taxon>
        <taxon>eudicotyledons</taxon>
        <taxon>Gunneridae</taxon>
        <taxon>Pentapetalae</taxon>
        <taxon>Caryophyllales</taxon>
        <taxon>Chenopodiaceae</taxon>
        <taxon>Betoideae</taxon>
        <taxon>Beta</taxon>
    </lineage>
</organism>
<keyword evidence="2" id="KW-1185">Reference proteome</keyword>
<reference evidence="1 2" key="1">
    <citation type="journal article" date="2014" name="Nature">
        <title>The genome of the recently domesticated crop plant sugar beet (Beta vulgaris).</title>
        <authorList>
            <person name="Dohm J.C."/>
            <person name="Minoche A.E."/>
            <person name="Holtgrawe D."/>
            <person name="Capella-Gutierrez S."/>
            <person name="Zakrzewski F."/>
            <person name="Tafer H."/>
            <person name="Rupp O."/>
            <person name="Sorensen T.R."/>
            <person name="Stracke R."/>
            <person name="Reinhardt R."/>
            <person name="Goesmann A."/>
            <person name="Kraft T."/>
            <person name="Schulz B."/>
            <person name="Stadler P.F."/>
            <person name="Schmidt T."/>
            <person name="Gabaldon T."/>
            <person name="Lehrach H."/>
            <person name="Weisshaar B."/>
            <person name="Himmelbauer H."/>
        </authorList>
    </citation>
    <scope>NUCLEOTIDE SEQUENCE [LARGE SCALE GENOMIC DNA]</scope>
    <source>
        <tissue evidence="1">Taproot</tissue>
    </source>
</reference>
<evidence type="ECO:0000313" key="1">
    <source>
        <dbReference type="EMBL" id="KMS64707.1"/>
    </source>
</evidence>
<dbReference type="Proteomes" id="UP000035740">
    <property type="component" value="Unassembled WGS sequence"/>
</dbReference>
<dbReference type="EMBL" id="KQ124844">
    <property type="protein sequence ID" value="KMS64707.1"/>
    <property type="molecule type" value="Genomic_DNA"/>
</dbReference>